<accession>A0A2T0TEN7</accession>
<keyword evidence="2" id="KW-1185">Reference proteome</keyword>
<reference evidence="1 2" key="1">
    <citation type="submission" date="2018-03" db="EMBL/GenBank/DDBJ databases">
        <title>Genomic Encyclopedia of Archaeal and Bacterial Type Strains, Phase II (KMG-II): from individual species to whole genera.</title>
        <authorList>
            <person name="Goeker M."/>
        </authorList>
    </citation>
    <scope>NUCLEOTIDE SEQUENCE [LARGE SCALE GENOMIC DNA]</scope>
    <source>
        <strain evidence="1 2">DSM 28354</strain>
    </source>
</reference>
<dbReference type="EMBL" id="PVTE01000003">
    <property type="protein sequence ID" value="PRY44129.1"/>
    <property type="molecule type" value="Genomic_DNA"/>
</dbReference>
<dbReference type="Pfam" id="PF05488">
    <property type="entry name" value="PAAR_motif"/>
    <property type="match status" value="1"/>
</dbReference>
<dbReference type="Gene3D" id="2.60.200.60">
    <property type="match status" value="2"/>
</dbReference>
<dbReference type="InterPro" id="IPR008727">
    <property type="entry name" value="PAAR_motif"/>
</dbReference>
<organism evidence="1 2">
    <name type="scientific">Spirosoma oryzae</name>
    <dbReference type="NCBI Taxonomy" id="1469603"/>
    <lineage>
        <taxon>Bacteria</taxon>
        <taxon>Pseudomonadati</taxon>
        <taxon>Bacteroidota</taxon>
        <taxon>Cytophagia</taxon>
        <taxon>Cytophagales</taxon>
        <taxon>Cytophagaceae</taxon>
        <taxon>Spirosoma</taxon>
    </lineage>
</organism>
<sequence length="96" mass="9274">MPPAARLTDMHTCPMTTGPVPHVGGPIVGPGSPQVLIGGLPAARVGDSLVCVGPPDSIIKGSATVLIGGAPAARMGDSTAHGGVIVLGYPTVMIGG</sequence>
<evidence type="ECO:0000313" key="1">
    <source>
        <dbReference type="EMBL" id="PRY44129.1"/>
    </source>
</evidence>
<dbReference type="AlphaFoldDB" id="A0A2T0TEN7"/>
<dbReference type="OrthoDB" id="9807902at2"/>
<dbReference type="CDD" id="cd14738">
    <property type="entry name" value="PAAR_2"/>
    <property type="match status" value="1"/>
</dbReference>
<name>A0A2T0TEN7_9BACT</name>
<comment type="caution">
    <text evidence="1">The sequence shown here is derived from an EMBL/GenBank/DDBJ whole genome shotgun (WGS) entry which is preliminary data.</text>
</comment>
<evidence type="ECO:0000313" key="2">
    <source>
        <dbReference type="Proteomes" id="UP000238375"/>
    </source>
</evidence>
<dbReference type="RefSeq" id="WP_106136555.1">
    <property type="nucleotide sequence ID" value="NZ_PVTE01000003.1"/>
</dbReference>
<gene>
    <name evidence="1" type="ORF">CLV58_10398</name>
</gene>
<dbReference type="Proteomes" id="UP000238375">
    <property type="component" value="Unassembled WGS sequence"/>
</dbReference>
<protein>
    <submittedName>
        <fullName evidence="1">Putative Zn-binding protein involved in type VI secretion</fullName>
    </submittedName>
</protein>
<proteinExistence type="predicted"/>